<gene>
    <name evidence="2" type="ORF">OEZ85_003579</name>
</gene>
<protein>
    <submittedName>
        <fullName evidence="2">Uncharacterized protein</fullName>
    </submittedName>
</protein>
<keyword evidence="3" id="KW-1185">Reference proteome</keyword>
<organism evidence="2 3">
    <name type="scientific">Tetradesmus obliquus</name>
    <name type="common">Green alga</name>
    <name type="synonym">Acutodesmus obliquus</name>
    <dbReference type="NCBI Taxonomy" id="3088"/>
    <lineage>
        <taxon>Eukaryota</taxon>
        <taxon>Viridiplantae</taxon>
        <taxon>Chlorophyta</taxon>
        <taxon>core chlorophytes</taxon>
        <taxon>Chlorophyceae</taxon>
        <taxon>CS clade</taxon>
        <taxon>Sphaeropleales</taxon>
        <taxon>Scenedesmaceae</taxon>
        <taxon>Tetradesmus</taxon>
    </lineage>
</organism>
<sequence length="212" mass="23689">MDDQQLRIRLAEDRCPTADSEQPGSDAASQPLVVKAALVRCCSTVAEGLPAEAAEWDLSNLLIDGQPVQRSTVIRWLNHWYMRVHNIMFDKHLPYDEVLSAAALFQLLAFADSVGSGRGIIMACLSEKQLQQMYMRIKRDDGLQEPGQPQQQQQQQQQQEPKTAALHMDNTSYGFAPPLVCWMLLATVKQQPGVRGYAASCSGRCWAGQRRC</sequence>
<name>A0ABY8UBR4_TETOB</name>
<feature type="compositionally biased region" description="Low complexity" evidence="1">
    <location>
        <begin position="144"/>
        <end position="161"/>
    </location>
</feature>
<evidence type="ECO:0000313" key="3">
    <source>
        <dbReference type="Proteomes" id="UP001244341"/>
    </source>
</evidence>
<evidence type="ECO:0000256" key="1">
    <source>
        <dbReference type="SAM" id="MobiDB-lite"/>
    </source>
</evidence>
<dbReference type="EMBL" id="CP126217">
    <property type="protein sequence ID" value="WIA18907.1"/>
    <property type="molecule type" value="Genomic_DNA"/>
</dbReference>
<dbReference type="Proteomes" id="UP001244341">
    <property type="component" value="Chromosome 10b"/>
</dbReference>
<proteinExistence type="predicted"/>
<reference evidence="2 3" key="1">
    <citation type="submission" date="2023-05" db="EMBL/GenBank/DDBJ databases">
        <title>A 100% complete, gapless, phased diploid assembly of the Scenedesmus obliquus UTEX 3031 genome.</title>
        <authorList>
            <person name="Biondi T.C."/>
            <person name="Hanschen E.R."/>
            <person name="Kwon T."/>
            <person name="Eng W."/>
            <person name="Kruse C.P.S."/>
            <person name="Koehler S.I."/>
            <person name="Kunde Y."/>
            <person name="Gleasner C.D."/>
            <person name="You Mak K.T."/>
            <person name="Polle J."/>
            <person name="Hovde B.T."/>
            <person name="Starkenburg S.R."/>
        </authorList>
    </citation>
    <scope>NUCLEOTIDE SEQUENCE [LARGE SCALE GENOMIC DNA]</scope>
    <source>
        <strain evidence="2 3">DOE0152z</strain>
    </source>
</reference>
<evidence type="ECO:0000313" key="2">
    <source>
        <dbReference type="EMBL" id="WIA18907.1"/>
    </source>
</evidence>
<feature type="region of interest" description="Disordered" evidence="1">
    <location>
        <begin position="141"/>
        <end position="164"/>
    </location>
</feature>
<accession>A0ABY8UBR4</accession>